<feature type="region of interest" description="Disordered" evidence="1">
    <location>
        <begin position="45"/>
        <end position="80"/>
    </location>
</feature>
<feature type="compositionally biased region" description="Basic and acidic residues" evidence="1">
    <location>
        <begin position="318"/>
        <end position="333"/>
    </location>
</feature>
<feature type="compositionally biased region" description="Gly residues" evidence="1">
    <location>
        <begin position="105"/>
        <end position="117"/>
    </location>
</feature>
<keyword evidence="3" id="KW-1185">Reference proteome</keyword>
<feature type="compositionally biased region" description="Basic residues" evidence="1">
    <location>
        <begin position="334"/>
        <end position="343"/>
    </location>
</feature>
<dbReference type="GeneID" id="39588640"/>
<evidence type="ECO:0000313" key="2">
    <source>
        <dbReference type="EMBL" id="RSH85912.1"/>
    </source>
</evidence>
<organism evidence="2 3">
    <name type="scientific">Apiotrichum porosum</name>
    <dbReference type="NCBI Taxonomy" id="105984"/>
    <lineage>
        <taxon>Eukaryota</taxon>
        <taxon>Fungi</taxon>
        <taxon>Dikarya</taxon>
        <taxon>Basidiomycota</taxon>
        <taxon>Agaricomycotina</taxon>
        <taxon>Tremellomycetes</taxon>
        <taxon>Trichosporonales</taxon>
        <taxon>Trichosporonaceae</taxon>
        <taxon>Apiotrichum</taxon>
    </lineage>
</organism>
<accession>A0A427Y4A3</accession>
<dbReference type="EMBL" id="RSCE01000002">
    <property type="protein sequence ID" value="RSH85912.1"/>
    <property type="molecule type" value="Genomic_DNA"/>
</dbReference>
<dbReference type="AlphaFoldDB" id="A0A427Y4A3"/>
<dbReference type="OrthoDB" id="10602993at2759"/>
<proteinExistence type="predicted"/>
<name>A0A427Y4A3_9TREE</name>
<gene>
    <name evidence="2" type="ORF">EHS24_004097</name>
</gene>
<evidence type="ECO:0000313" key="3">
    <source>
        <dbReference type="Proteomes" id="UP000279236"/>
    </source>
</evidence>
<comment type="caution">
    <text evidence="2">The sequence shown here is derived from an EMBL/GenBank/DDBJ whole genome shotgun (WGS) entry which is preliminary data.</text>
</comment>
<feature type="compositionally biased region" description="Acidic residues" evidence="1">
    <location>
        <begin position="123"/>
        <end position="132"/>
    </location>
</feature>
<protein>
    <submittedName>
        <fullName evidence="2">Uncharacterized protein</fullName>
    </submittedName>
</protein>
<reference evidence="2 3" key="1">
    <citation type="submission" date="2018-11" db="EMBL/GenBank/DDBJ databases">
        <title>Genome sequence of Apiotrichum porosum DSM 27194.</title>
        <authorList>
            <person name="Aliyu H."/>
            <person name="Gorte O."/>
            <person name="Ochsenreither K."/>
        </authorList>
    </citation>
    <scope>NUCLEOTIDE SEQUENCE [LARGE SCALE GENOMIC DNA]</scope>
    <source>
        <strain evidence="2 3">DSM 27194</strain>
    </source>
</reference>
<dbReference type="RefSeq" id="XP_028478697.1">
    <property type="nucleotide sequence ID" value="XM_028619725.1"/>
</dbReference>
<sequence length="343" mass="35278">MSLSVGTLNLKFMQRAAAQKAVASGTAAPAVVELPKGVDKAEEEAKWVLPARSRPATSKTAASATTKPSSSTASEAGPSRPKVQFVASYMPFVEDPVGAASGSAVSGGGRRAFGGWGDKPAAADDDDEDMSGAEDKAHSDDEVDAQTIRRKNKGKARDDGKRAQPIPEHILQRTASRMSRIATPEPEDLPETTFRKPAGFDDAAPKRSNSRKGGSNKSHSSSPAPGAPPKQSLSVADRMRATITSMKNVAVGNGSSSSKGKKRAAGDEDGDGSSPPAPASGESADGAAKRAKVDKKKAVAAPVKDKAEKKSGGPKLSAIDERAKALKAADKAAKKAAKTKGKQ</sequence>
<feature type="compositionally biased region" description="Low complexity" evidence="1">
    <location>
        <begin position="51"/>
        <end position="74"/>
    </location>
</feature>
<dbReference type="STRING" id="105984.A0A427Y4A3"/>
<feature type="region of interest" description="Disordered" evidence="1">
    <location>
        <begin position="99"/>
        <end position="343"/>
    </location>
</feature>
<evidence type="ECO:0000256" key="1">
    <source>
        <dbReference type="SAM" id="MobiDB-lite"/>
    </source>
</evidence>
<dbReference type="Proteomes" id="UP000279236">
    <property type="component" value="Unassembled WGS sequence"/>
</dbReference>
<feature type="compositionally biased region" description="Low complexity" evidence="1">
    <location>
        <begin position="247"/>
        <end position="258"/>
    </location>
</feature>